<evidence type="ECO:0000313" key="1">
    <source>
        <dbReference type="EMBL" id="KAH7256270.1"/>
    </source>
</evidence>
<dbReference type="OrthoDB" id="7464126at2759"/>
<dbReference type="Proteomes" id="UP000813427">
    <property type="component" value="Unassembled WGS sequence"/>
</dbReference>
<dbReference type="EMBL" id="JAGPXF010000002">
    <property type="protein sequence ID" value="KAH7256270.1"/>
    <property type="molecule type" value="Genomic_DNA"/>
</dbReference>
<dbReference type="Gene3D" id="1.20.5.340">
    <property type="match status" value="3"/>
</dbReference>
<organism evidence="1 2">
    <name type="scientific">Fusarium tricinctum</name>
    <dbReference type="NCBI Taxonomy" id="61284"/>
    <lineage>
        <taxon>Eukaryota</taxon>
        <taxon>Fungi</taxon>
        <taxon>Dikarya</taxon>
        <taxon>Ascomycota</taxon>
        <taxon>Pezizomycotina</taxon>
        <taxon>Sordariomycetes</taxon>
        <taxon>Hypocreomycetidae</taxon>
        <taxon>Hypocreales</taxon>
        <taxon>Nectriaceae</taxon>
        <taxon>Fusarium</taxon>
        <taxon>Fusarium tricinctum species complex</taxon>
    </lineage>
</organism>
<dbReference type="Pfam" id="PF23397">
    <property type="entry name" value="DUF7104"/>
    <property type="match status" value="9"/>
</dbReference>
<accession>A0A8K0S278</accession>
<reference evidence="1" key="1">
    <citation type="journal article" date="2021" name="Nat. Commun.">
        <title>Genetic determinants of endophytism in the Arabidopsis root mycobiome.</title>
        <authorList>
            <person name="Mesny F."/>
            <person name="Miyauchi S."/>
            <person name="Thiergart T."/>
            <person name="Pickel B."/>
            <person name="Atanasova L."/>
            <person name="Karlsson M."/>
            <person name="Huettel B."/>
            <person name="Barry K.W."/>
            <person name="Haridas S."/>
            <person name="Chen C."/>
            <person name="Bauer D."/>
            <person name="Andreopoulos W."/>
            <person name="Pangilinan J."/>
            <person name="LaButti K."/>
            <person name="Riley R."/>
            <person name="Lipzen A."/>
            <person name="Clum A."/>
            <person name="Drula E."/>
            <person name="Henrissat B."/>
            <person name="Kohler A."/>
            <person name="Grigoriev I.V."/>
            <person name="Martin F.M."/>
            <person name="Hacquard S."/>
        </authorList>
    </citation>
    <scope>NUCLEOTIDE SEQUENCE</scope>
    <source>
        <strain evidence="1">MPI-SDFR-AT-0068</strain>
    </source>
</reference>
<keyword evidence="2" id="KW-1185">Reference proteome</keyword>
<sequence>MLRQFLQSEEPGSLFYRRHRTTENILVFPVALRYGSGGLLEWQSREDGSFEVTEEFMENAAMNWVYGKTVITLLLGNRTGAAIKITKKMVKAAAQNWMSGESIMALLLESDAIDCVVTQEIVGTIVRSFSPSIFQRICVKAESEISINQGTIRAAVANHKHSKDITAILLDRSKEKIEVTEETAIATTCTQDGKEILALFFDHPKARISITEDVLKAAAKGYEIDEESWAFLLNKRGSEVPSTEEVVVLAADNYDKCNMLITKLLDACATDILTTPAVIEEIVGHLNRPTVEMFLNITGVDVLITKSLIEHIPLSPSSDGVLEFVLEKGTTSDETIDEVIHVVARRSDPVIFQKFLTRTGLELHIDEDIVEAAAGNRDHGCEMTTFFLERYGEVPMTEQAIESAFHNTGSRLSIVVLFVEKCADTIPMIGWVISMIARHLSGSVFRQLLHQRETDILITANVINAIASGGENSEEEWGILFENGILTPDGLFIDQNEVEIQVTEEVVHAAMENRRGGNDMMTVILGNRDRRAPITKKAINSIATAFDTAILQQSLDGGDIDILNSQELFLAAAGNTGHGKEVVRFLLEEYTEDISVTEEVVVAAAHNWSSGQDILALLLDRRDGMIPVTEEALCSIFYRPWDSVETLMLILEKSITKISITQDVLRRAAGTMSPKCVEILRLLLDRQGSKIKITEPIVNAAAGNGYYAKYLMEFLLDKGGSGIPITINTIAAIIDNEEGPLREHATEAEAMN</sequence>
<name>A0A8K0S278_9HYPO</name>
<gene>
    <name evidence="1" type="ORF">BKA59DRAFT_507187</name>
</gene>
<evidence type="ECO:0000313" key="2">
    <source>
        <dbReference type="Proteomes" id="UP000813427"/>
    </source>
</evidence>
<dbReference type="InterPro" id="IPR055530">
    <property type="entry name" value="DUF7104"/>
</dbReference>
<dbReference type="AlphaFoldDB" id="A0A8K0S278"/>
<proteinExistence type="predicted"/>
<comment type="caution">
    <text evidence="1">The sequence shown here is derived from an EMBL/GenBank/DDBJ whole genome shotgun (WGS) entry which is preliminary data.</text>
</comment>
<protein>
    <submittedName>
        <fullName evidence="1">Uncharacterized protein</fullName>
    </submittedName>
</protein>